<evidence type="ECO:0000313" key="4">
    <source>
        <dbReference type="Proteomes" id="UP001482231"/>
    </source>
</evidence>
<keyword evidence="1" id="KW-1133">Transmembrane helix</keyword>
<accession>A0ABV0EIM6</accession>
<dbReference type="InterPro" id="IPR046890">
    <property type="entry name" value="YLATT"/>
</dbReference>
<dbReference type="RefSeq" id="WP_347308371.1">
    <property type="nucleotide sequence ID" value="NZ_JBAJEX010000006.1"/>
</dbReference>
<dbReference type="Gene3D" id="1.10.10.10">
    <property type="entry name" value="Winged helix-like DNA-binding domain superfamily/Winged helix DNA-binding domain"/>
    <property type="match status" value="1"/>
</dbReference>
<evidence type="ECO:0000259" key="2">
    <source>
        <dbReference type="Pfam" id="PF20303"/>
    </source>
</evidence>
<keyword evidence="1" id="KW-0812">Transmembrane</keyword>
<gene>
    <name evidence="3" type="ORF">V6E02_08550</name>
</gene>
<dbReference type="EMBL" id="JBAJEX010000006">
    <property type="protein sequence ID" value="MEO1767259.1"/>
    <property type="molecule type" value="Genomic_DNA"/>
</dbReference>
<feature type="domain" description="YEATS-Like-Associating Three TM" evidence="2">
    <location>
        <begin position="13"/>
        <end position="109"/>
    </location>
</feature>
<feature type="transmembrane region" description="Helical" evidence="1">
    <location>
        <begin position="77"/>
        <end position="97"/>
    </location>
</feature>
<name>A0ABV0EIM6_9BURK</name>
<protein>
    <submittedName>
        <fullName evidence="3">YEATS-associated helix-containing protein</fullName>
    </submittedName>
</protein>
<dbReference type="InterPro" id="IPR036388">
    <property type="entry name" value="WH-like_DNA-bd_sf"/>
</dbReference>
<dbReference type="InterPro" id="IPR036390">
    <property type="entry name" value="WH_DNA-bd_sf"/>
</dbReference>
<reference evidence="3 4" key="1">
    <citation type="submission" date="2024-02" db="EMBL/GenBank/DDBJ databases">
        <title>New thermophilic sulfur-oxidizing bacteria from a hot springs of the Uzon caldera (Kamchatka, Russia).</title>
        <authorList>
            <person name="Dukat A.M."/>
            <person name="Elcheninov A.G."/>
            <person name="Frolov E.N."/>
        </authorList>
    </citation>
    <scope>NUCLEOTIDE SEQUENCE [LARGE SCALE GENOMIC DNA]</scope>
    <source>
        <strain evidence="3 4">AK1</strain>
    </source>
</reference>
<keyword evidence="1" id="KW-0472">Membrane</keyword>
<dbReference type="Pfam" id="PF20303">
    <property type="entry name" value="YLATT"/>
    <property type="match status" value="1"/>
</dbReference>
<feature type="transmembrane region" description="Helical" evidence="1">
    <location>
        <begin position="12"/>
        <end position="34"/>
    </location>
</feature>
<evidence type="ECO:0000313" key="3">
    <source>
        <dbReference type="EMBL" id="MEO1767259.1"/>
    </source>
</evidence>
<feature type="transmembrane region" description="Helical" evidence="1">
    <location>
        <begin position="46"/>
        <end position="65"/>
    </location>
</feature>
<dbReference type="Proteomes" id="UP001482231">
    <property type="component" value="Unassembled WGS sequence"/>
</dbReference>
<proteinExistence type="predicted"/>
<sequence>METPSAALFDPYMMTVLIIMVSAGILAGLANFFLAEGASNRELAKYVVLGVVAALTVPLFLNMTSSNLLEFGRTRPLAVFVFAGFCLLYVLLSRRVFEAVANRLLARAGRTAVERASVSLASVEDFFRAGFTASDVEILRAVAQGGSIYDNLSERMANPPAKDFVNERLARLRQSGLVELSTDEQNLVHLCLSPRGAQLLAEVSAGGHA</sequence>
<comment type="caution">
    <text evidence="3">The sequence shown here is derived from an EMBL/GenBank/DDBJ whole genome shotgun (WGS) entry which is preliminary data.</text>
</comment>
<dbReference type="SUPFAM" id="SSF46785">
    <property type="entry name" value="Winged helix' DNA-binding domain"/>
    <property type="match status" value="1"/>
</dbReference>
<keyword evidence="4" id="KW-1185">Reference proteome</keyword>
<evidence type="ECO:0000256" key="1">
    <source>
        <dbReference type="SAM" id="Phobius"/>
    </source>
</evidence>
<organism evidence="3 4">
    <name type="scientific">Thiobacter aerophilum</name>
    <dbReference type="NCBI Taxonomy" id="3121275"/>
    <lineage>
        <taxon>Bacteria</taxon>
        <taxon>Pseudomonadati</taxon>
        <taxon>Pseudomonadota</taxon>
        <taxon>Betaproteobacteria</taxon>
        <taxon>Burkholderiales</taxon>
        <taxon>Thiobacteraceae</taxon>
        <taxon>Thiobacter</taxon>
    </lineage>
</organism>